<sequence length="123" mass="13940">LSLGALSFGEKKVLFRGTRFIFEQPEFEDLDRLRALFYLLEVKINILHKLLFSYLDEHINILVGDEIGAKEISDCSLVISGLQIKKIEASLALLGPMRMDYVRAISSICAVKRKLEELIGGER</sequence>
<keyword evidence="2" id="KW-0805">Transcription regulation</keyword>
<name>A0A7V0N134_UNCAE</name>
<dbReference type="InterPro" id="IPR021153">
    <property type="entry name" value="HrcA_C"/>
</dbReference>
<dbReference type="InterPro" id="IPR002571">
    <property type="entry name" value="HrcA"/>
</dbReference>
<evidence type="ECO:0000256" key="1">
    <source>
        <dbReference type="ARBA" id="ARBA00022491"/>
    </source>
</evidence>
<feature type="domain" description="Heat-inducible transcription repressor HrcA C-terminal" evidence="4">
    <location>
        <begin position="7"/>
        <end position="105"/>
    </location>
</feature>
<organism evidence="5">
    <name type="scientific">Aerophobetes bacterium</name>
    <dbReference type="NCBI Taxonomy" id="2030807"/>
    <lineage>
        <taxon>Bacteria</taxon>
        <taxon>Candidatus Aerophobota</taxon>
    </lineage>
</organism>
<dbReference type="InterPro" id="IPR029016">
    <property type="entry name" value="GAF-like_dom_sf"/>
</dbReference>
<evidence type="ECO:0000256" key="2">
    <source>
        <dbReference type="ARBA" id="ARBA00023015"/>
    </source>
</evidence>
<comment type="caution">
    <text evidence="5">The sequence shown here is derived from an EMBL/GenBank/DDBJ whole genome shotgun (WGS) entry which is preliminary data.</text>
</comment>
<dbReference type="Proteomes" id="UP000885660">
    <property type="component" value="Unassembled WGS sequence"/>
</dbReference>
<protein>
    <recommendedName>
        <fullName evidence="4">Heat-inducible transcription repressor HrcA C-terminal domain-containing protein</fullName>
    </recommendedName>
</protein>
<keyword evidence="3" id="KW-0804">Transcription</keyword>
<evidence type="ECO:0000256" key="3">
    <source>
        <dbReference type="ARBA" id="ARBA00023163"/>
    </source>
</evidence>
<feature type="non-terminal residue" evidence="5">
    <location>
        <position position="1"/>
    </location>
</feature>
<gene>
    <name evidence="5" type="ORF">ENG47_05855</name>
</gene>
<dbReference type="GO" id="GO:0003677">
    <property type="term" value="F:DNA binding"/>
    <property type="evidence" value="ECO:0007669"/>
    <property type="project" value="InterPro"/>
</dbReference>
<dbReference type="PANTHER" id="PTHR34824:SF1">
    <property type="entry name" value="HEAT-INDUCIBLE TRANSCRIPTION REPRESSOR HRCA"/>
    <property type="match status" value="1"/>
</dbReference>
<dbReference type="Pfam" id="PF01628">
    <property type="entry name" value="HrcA"/>
    <property type="match status" value="1"/>
</dbReference>
<dbReference type="SUPFAM" id="SSF55781">
    <property type="entry name" value="GAF domain-like"/>
    <property type="match status" value="1"/>
</dbReference>
<dbReference type="Gene3D" id="3.30.450.40">
    <property type="match status" value="1"/>
</dbReference>
<evidence type="ECO:0000259" key="4">
    <source>
        <dbReference type="Pfam" id="PF01628"/>
    </source>
</evidence>
<evidence type="ECO:0000313" key="5">
    <source>
        <dbReference type="EMBL" id="HDN85258.1"/>
    </source>
</evidence>
<dbReference type="EMBL" id="DRBC01000353">
    <property type="protein sequence ID" value="HDN85258.1"/>
    <property type="molecule type" value="Genomic_DNA"/>
</dbReference>
<dbReference type="GO" id="GO:0045892">
    <property type="term" value="P:negative regulation of DNA-templated transcription"/>
    <property type="evidence" value="ECO:0007669"/>
    <property type="project" value="TreeGrafter"/>
</dbReference>
<dbReference type="AlphaFoldDB" id="A0A7V0N134"/>
<accession>A0A7V0N134</accession>
<proteinExistence type="predicted"/>
<reference evidence="5" key="1">
    <citation type="journal article" date="2020" name="mSystems">
        <title>Genome- and Community-Level Interaction Insights into Carbon Utilization and Element Cycling Functions of Hydrothermarchaeota in Hydrothermal Sediment.</title>
        <authorList>
            <person name="Zhou Z."/>
            <person name="Liu Y."/>
            <person name="Xu W."/>
            <person name="Pan J."/>
            <person name="Luo Z.H."/>
            <person name="Li M."/>
        </authorList>
    </citation>
    <scope>NUCLEOTIDE SEQUENCE [LARGE SCALE GENOMIC DNA]</scope>
    <source>
        <strain evidence="5">HyVt-219</strain>
    </source>
</reference>
<keyword evidence="1" id="KW-0678">Repressor</keyword>
<dbReference type="PANTHER" id="PTHR34824">
    <property type="entry name" value="HEAT-INDUCIBLE TRANSCRIPTION REPRESSOR HRCA"/>
    <property type="match status" value="1"/>
</dbReference>